<sequence length="53" mass="6518">MNYVNFWLIIVAIEWKKYINKGIIRREYEIIHYYGIIGIVLLIKNPKFYVINK</sequence>
<evidence type="ECO:0000313" key="2">
    <source>
        <dbReference type="Proteomes" id="UP001501047"/>
    </source>
</evidence>
<accession>A0ABN1KWC9</accession>
<organism evidence="1 2">
    <name type="scientific">Clostridium subterminale</name>
    <dbReference type="NCBI Taxonomy" id="1550"/>
    <lineage>
        <taxon>Bacteria</taxon>
        <taxon>Bacillati</taxon>
        <taxon>Bacillota</taxon>
        <taxon>Clostridia</taxon>
        <taxon>Eubacteriales</taxon>
        <taxon>Clostridiaceae</taxon>
        <taxon>Clostridium</taxon>
    </lineage>
</organism>
<dbReference type="Proteomes" id="UP001501047">
    <property type="component" value="Unassembled WGS sequence"/>
</dbReference>
<protein>
    <submittedName>
        <fullName evidence="1">Uncharacterized protein</fullName>
    </submittedName>
</protein>
<reference evidence="1 2" key="1">
    <citation type="journal article" date="2019" name="Int. J. Syst. Evol. Microbiol.">
        <title>The Global Catalogue of Microorganisms (GCM) 10K type strain sequencing project: providing services to taxonomists for standard genome sequencing and annotation.</title>
        <authorList>
            <consortium name="The Broad Institute Genomics Platform"/>
            <consortium name="The Broad Institute Genome Sequencing Center for Infectious Disease"/>
            <person name="Wu L."/>
            <person name="Ma J."/>
        </authorList>
    </citation>
    <scope>NUCLEOTIDE SEQUENCE [LARGE SCALE GENOMIC DNA]</scope>
    <source>
        <strain evidence="1 2">JCM 1417</strain>
    </source>
</reference>
<evidence type="ECO:0000313" key="1">
    <source>
        <dbReference type="EMBL" id="GAA0777553.1"/>
    </source>
</evidence>
<name>A0ABN1KWC9_CLOSU</name>
<keyword evidence="2" id="KW-1185">Reference proteome</keyword>
<comment type="caution">
    <text evidence="1">The sequence shown here is derived from an EMBL/GenBank/DDBJ whole genome shotgun (WGS) entry which is preliminary data.</text>
</comment>
<gene>
    <name evidence="1" type="ORF">GCM10008908_32850</name>
</gene>
<dbReference type="EMBL" id="BAAACI010000008">
    <property type="protein sequence ID" value="GAA0777553.1"/>
    <property type="molecule type" value="Genomic_DNA"/>
</dbReference>
<proteinExistence type="predicted"/>